<proteinExistence type="predicted"/>
<reference evidence="2 3" key="1">
    <citation type="submission" date="2018-08" db="EMBL/GenBank/DDBJ databases">
        <title>The multiple taxonomic identification of Sphingomonas gilva.</title>
        <authorList>
            <person name="Zhu D."/>
            <person name="Zheng S."/>
        </authorList>
    </citation>
    <scope>NUCLEOTIDE SEQUENCE [LARGE SCALE GENOMIC DNA]</scope>
    <source>
        <strain evidence="2 3">ZDH117</strain>
    </source>
</reference>
<sequence length="130" mass="13563">MKRLMSAMGLAALLTAGLVTAPAAAGGVKKIEEAKPKPRKVSYRDLDLTTEAGERKLRKRLSSAAYGVCTTDQYGRFIRPSAANRSACHKEVMAGLEPKVVALVQNVRLAAKSGGDAKAAVAAAGLVVAR</sequence>
<gene>
    <name evidence="2" type="ORF">D1610_08590</name>
</gene>
<dbReference type="Proteomes" id="UP000266693">
    <property type="component" value="Unassembled WGS sequence"/>
</dbReference>
<organism evidence="2 3">
    <name type="scientific">Sphingomonas gilva</name>
    <dbReference type="NCBI Taxonomy" id="2305907"/>
    <lineage>
        <taxon>Bacteria</taxon>
        <taxon>Pseudomonadati</taxon>
        <taxon>Pseudomonadota</taxon>
        <taxon>Alphaproteobacteria</taxon>
        <taxon>Sphingomonadales</taxon>
        <taxon>Sphingomonadaceae</taxon>
        <taxon>Sphingomonas</taxon>
    </lineage>
</organism>
<keyword evidence="1" id="KW-0732">Signal</keyword>
<keyword evidence="3" id="KW-1185">Reference proteome</keyword>
<comment type="caution">
    <text evidence="2">The sequence shown here is derived from an EMBL/GenBank/DDBJ whole genome shotgun (WGS) entry which is preliminary data.</text>
</comment>
<dbReference type="InterPro" id="IPR030972">
    <property type="entry name" value="UrcA_uranyl"/>
</dbReference>
<evidence type="ECO:0000313" key="2">
    <source>
        <dbReference type="EMBL" id="RHW18490.1"/>
    </source>
</evidence>
<feature type="chain" id="PRO_5017409971" evidence="1">
    <location>
        <begin position="26"/>
        <end position="130"/>
    </location>
</feature>
<dbReference type="NCBIfam" id="TIGR04433">
    <property type="entry name" value="UrcA_uranyl"/>
    <property type="match status" value="1"/>
</dbReference>
<dbReference type="RefSeq" id="WP_118863680.1">
    <property type="nucleotide sequence ID" value="NZ_QWLV01000002.1"/>
</dbReference>
<dbReference type="EMBL" id="QWLV01000002">
    <property type="protein sequence ID" value="RHW18490.1"/>
    <property type="molecule type" value="Genomic_DNA"/>
</dbReference>
<evidence type="ECO:0000313" key="3">
    <source>
        <dbReference type="Proteomes" id="UP000266693"/>
    </source>
</evidence>
<accession>A0A396RPN6</accession>
<dbReference type="AlphaFoldDB" id="A0A396RPN6"/>
<name>A0A396RPN6_9SPHN</name>
<dbReference type="OrthoDB" id="7596673at2"/>
<evidence type="ECO:0000256" key="1">
    <source>
        <dbReference type="SAM" id="SignalP"/>
    </source>
</evidence>
<feature type="signal peptide" evidence="1">
    <location>
        <begin position="1"/>
        <end position="25"/>
    </location>
</feature>
<protein>
    <submittedName>
        <fullName evidence="2">UrcA family protein</fullName>
    </submittedName>
</protein>